<keyword evidence="4" id="KW-1185">Reference proteome</keyword>
<gene>
    <name evidence="3" type="ORF">ACFP0N_15225</name>
</gene>
<dbReference type="EMBL" id="JBHSOD010000016">
    <property type="protein sequence ID" value="MFC5886316.1"/>
    <property type="molecule type" value="Genomic_DNA"/>
</dbReference>
<evidence type="ECO:0000313" key="3">
    <source>
        <dbReference type="EMBL" id="MFC5886316.1"/>
    </source>
</evidence>
<name>A0ABW1EWX5_9ACTN</name>
<comment type="similarity">
    <text evidence="1">Belongs to the universal stress protein A family.</text>
</comment>
<sequence>MAADGGRRPVVLGVDATAPESAAVVWAAEEAALRRLPLRLVHAVEPMEVNLRGFDESHRHRRLRERGDEALAKALALVHDRQPDVDAATVLADDVPAPALCEESQHAELVVLGSRRMSRVDELLSSYSVAVPLAAQSDCPVVVVREAGHSGTDRPVVVAGFDASPESLAALDVAADLAARRGAKLRVVQVWSPPLLRSGDQERHVAELDRVLAGALAARATDHPAQTLSHETVPGHPVEELAKASEQALAVVVGRRGHGGFTGMRLGSVPHGLLHHAHCPVVVVPPPEGAG</sequence>
<evidence type="ECO:0000259" key="2">
    <source>
        <dbReference type="Pfam" id="PF00582"/>
    </source>
</evidence>
<dbReference type="PANTHER" id="PTHR46553:SF3">
    <property type="entry name" value="ADENINE NUCLEOTIDE ALPHA HYDROLASES-LIKE SUPERFAMILY PROTEIN"/>
    <property type="match status" value="1"/>
</dbReference>
<evidence type="ECO:0000313" key="4">
    <source>
        <dbReference type="Proteomes" id="UP001596067"/>
    </source>
</evidence>
<comment type="caution">
    <text evidence="3">The sequence shown here is derived from an EMBL/GenBank/DDBJ whole genome shotgun (WGS) entry which is preliminary data.</text>
</comment>
<dbReference type="SUPFAM" id="SSF52402">
    <property type="entry name" value="Adenine nucleotide alpha hydrolases-like"/>
    <property type="match status" value="2"/>
</dbReference>
<dbReference type="PANTHER" id="PTHR46553">
    <property type="entry name" value="ADENINE NUCLEOTIDE ALPHA HYDROLASES-LIKE SUPERFAMILY PROTEIN"/>
    <property type="match status" value="1"/>
</dbReference>
<dbReference type="Gene3D" id="3.40.50.620">
    <property type="entry name" value="HUPs"/>
    <property type="match status" value="2"/>
</dbReference>
<accession>A0ABW1EWX5</accession>
<dbReference type="InterPro" id="IPR006015">
    <property type="entry name" value="Universal_stress_UspA"/>
</dbReference>
<dbReference type="InterPro" id="IPR006016">
    <property type="entry name" value="UspA"/>
</dbReference>
<proteinExistence type="inferred from homology"/>
<organism evidence="3 4">
    <name type="scientific">Kitasatospora aburaviensis</name>
    <dbReference type="NCBI Taxonomy" id="67265"/>
    <lineage>
        <taxon>Bacteria</taxon>
        <taxon>Bacillati</taxon>
        <taxon>Actinomycetota</taxon>
        <taxon>Actinomycetes</taxon>
        <taxon>Kitasatosporales</taxon>
        <taxon>Streptomycetaceae</taxon>
        <taxon>Kitasatospora</taxon>
    </lineage>
</organism>
<feature type="domain" description="UspA" evidence="2">
    <location>
        <begin position="7"/>
        <end position="145"/>
    </location>
</feature>
<reference evidence="4" key="1">
    <citation type="journal article" date="2019" name="Int. J. Syst. Evol. Microbiol.">
        <title>The Global Catalogue of Microorganisms (GCM) 10K type strain sequencing project: providing services to taxonomists for standard genome sequencing and annotation.</title>
        <authorList>
            <consortium name="The Broad Institute Genomics Platform"/>
            <consortium name="The Broad Institute Genome Sequencing Center for Infectious Disease"/>
            <person name="Wu L."/>
            <person name="Ma J."/>
        </authorList>
    </citation>
    <scope>NUCLEOTIDE SEQUENCE [LARGE SCALE GENOMIC DNA]</scope>
    <source>
        <strain evidence="4">CGMCC 4.1469</strain>
    </source>
</reference>
<protein>
    <submittedName>
        <fullName evidence="3">Universal stress protein</fullName>
    </submittedName>
</protein>
<dbReference type="PRINTS" id="PR01438">
    <property type="entry name" value="UNVRSLSTRESS"/>
</dbReference>
<dbReference type="InterPro" id="IPR014729">
    <property type="entry name" value="Rossmann-like_a/b/a_fold"/>
</dbReference>
<feature type="domain" description="UspA" evidence="2">
    <location>
        <begin position="157"/>
        <end position="285"/>
    </location>
</feature>
<dbReference type="RefSeq" id="WP_313761822.1">
    <property type="nucleotide sequence ID" value="NZ_BAAAVH010000101.1"/>
</dbReference>
<evidence type="ECO:0000256" key="1">
    <source>
        <dbReference type="ARBA" id="ARBA00008791"/>
    </source>
</evidence>
<dbReference type="Proteomes" id="UP001596067">
    <property type="component" value="Unassembled WGS sequence"/>
</dbReference>
<dbReference type="Pfam" id="PF00582">
    <property type="entry name" value="Usp"/>
    <property type="match status" value="2"/>
</dbReference>